<dbReference type="AlphaFoldDB" id="A0A4Y9XSF6"/>
<protein>
    <submittedName>
        <fullName evidence="1">Uncharacterized protein</fullName>
    </submittedName>
</protein>
<dbReference type="Proteomes" id="UP000298327">
    <property type="component" value="Unassembled WGS sequence"/>
</dbReference>
<accession>A0A4Y9XSF6</accession>
<gene>
    <name evidence="1" type="ORF">EVG20_g10288</name>
</gene>
<dbReference type="EMBL" id="SEOQ01001208">
    <property type="protein sequence ID" value="TFY53056.1"/>
    <property type="molecule type" value="Genomic_DNA"/>
</dbReference>
<keyword evidence="2" id="KW-1185">Reference proteome</keyword>
<reference evidence="1 2" key="1">
    <citation type="submission" date="2019-02" db="EMBL/GenBank/DDBJ databases">
        <title>Genome sequencing of the rare red list fungi Dentipellis fragilis.</title>
        <authorList>
            <person name="Buettner E."/>
            <person name="Kellner H."/>
        </authorList>
    </citation>
    <scope>NUCLEOTIDE SEQUENCE [LARGE SCALE GENOMIC DNA]</scope>
    <source>
        <strain evidence="1 2">DSM 105465</strain>
    </source>
</reference>
<organism evidence="1 2">
    <name type="scientific">Dentipellis fragilis</name>
    <dbReference type="NCBI Taxonomy" id="205917"/>
    <lineage>
        <taxon>Eukaryota</taxon>
        <taxon>Fungi</taxon>
        <taxon>Dikarya</taxon>
        <taxon>Basidiomycota</taxon>
        <taxon>Agaricomycotina</taxon>
        <taxon>Agaricomycetes</taxon>
        <taxon>Russulales</taxon>
        <taxon>Hericiaceae</taxon>
        <taxon>Dentipellis</taxon>
    </lineage>
</organism>
<name>A0A4Y9XSF6_9AGAM</name>
<evidence type="ECO:0000313" key="1">
    <source>
        <dbReference type="EMBL" id="TFY53056.1"/>
    </source>
</evidence>
<proteinExistence type="predicted"/>
<comment type="caution">
    <text evidence="1">The sequence shown here is derived from an EMBL/GenBank/DDBJ whole genome shotgun (WGS) entry which is preliminary data.</text>
</comment>
<sequence>MLALLSHTHHHAVSHIITAPYAPSFCCSDLLSRAAAPPPSHHVLSLCPSNSARYARTLAVTLSRVNVLSHPDALFRLDFLSCLGGLSCCIVPAPLHRGVSSRPSNSASRLHAPSRTLSQVLAPLALHSPSRARLQPYFSTVPYQHPCSRTVVRMPCPASPLLQTHLLMLFSPDPPTCADATCRSTGAVCSRLTRTRCPLARTPTHLDAMFPPCSCIYRRCLTPTAITSMQPACTHACNPLSHAPIRTAASLMQAITRTQLAAQASRALPPPPRVCAHSCRHLPHASVPAATSFVHLHVAAPCTLLPCAHSHACTIPVAHAAVLSSLC</sequence>
<evidence type="ECO:0000313" key="2">
    <source>
        <dbReference type="Proteomes" id="UP000298327"/>
    </source>
</evidence>